<dbReference type="InterPro" id="IPR036097">
    <property type="entry name" value="HisK_dim/P_sf"/>
</dbReference>
<dbReference type="FunFam" id="1.10.287.130:FF:000001">
    <property type="entry name" value="Two-component sensor histidine kinase"/>
    <property type="match status" value="1"/>
</dbReference>
<dbReference type="InterPro" id="IPR003660">
    <property type="entry name" value="HAMP_dom"/>
</dbReference>
<evidence type="ECO:0000256" key="1">
    <source>
        <dbReference type="ARBA" id="ARBA00000085"/>
    </source>
</evidence>
<comment type="caution">
    <text evidence="20">The sequence shown here is derived from an EMBL/GenBank/DDBJ whole genome shotgun (WGS) entry which is preliminary data.</text>
</comment>
<dbReference type="GO" id="GO:0005524">
    <property type="term" value="F:ATP binding"/>
    <property type="evidence" value="ECO:0007669"/>
    <property type="project" value="UniProtKB-KW"/>
</dbReference>
<dbReference type="OrthoDB" id="9813151at2"/>
<evidence type="ECO:0000256" key="13">
    <source>
        <dbReference type="ARBA" id="ARBA00023026"/>
    </source>
</evidence>
<dbReference type="SMART" id="SM00387">
    <property type="entry name" value="HATPase_c"/>
    <property type="match status" value="1"/>
</dbReference>
<feature type="domain" description="Histidine kinase" evidence="18">
    <location>
        <begin position="244"/>
        <end position="445"/>
    </location>
</feature>
<dbReference type="SMART" id="SM00304">
    <property type="entry name" value="HAMP"/>
    <property type="match status" value="1"/>
</dbReference>
<evidence type="ECO:0000256" key="17">
    <source>
        <dbReference type="SAM" id="Phobius"/>
    </source>
</evidence>
<dbReference type="CDD" id="cd00075">
    <property type="entry name" value="HATPase"/>
    <property type="match status" value="1"/>
</dbReference>
<dbReference type="InterPro" id="IPR005467">
    <property type="entry name" value="His_kinase_dom"/>
</dbReference>
<reference evidence="20 21" key="1">
    <citation type="submission" date="2018-09" db="EMBL/GenBank/DDBJ databases">
        <title>Cohnella cavernae sp. nov., isolated from a karst cave.</title>
        <authorList>
            <person name="Zhu H."/>
        </authorList>
    </citation>
    <scope>NUCLEOTIDE SEQUENCE [LARGE SCALE GENOMIC DNA]</scope>
    <source>
        <strain evidence="20 21">K2E09-144</strain>
    </source>
</reference>
<dbReference type="Gene3D" id="6.10.340.10">
    <property type="match status" value="1"/>
</dbReference>
<dbReference type="RefSeq" id="WP_119150284.1">
    <property type="nucleotide sequence ID" value="NZ_QXJM01000039.1"/>
</dbReference>
<protein>
    <recommendedName>
        <fullName evidence="16">Heme sensor protein HssS</fullName>
        <ecNumber evidence="3">2.7.13.3</ecNumber>
    </recommendedName>
</protein>
<feature type="domain" description="HAMP" evidence="19">
    <location>
        <begin position="184"/>
        <end position="236"/>
    </location>
</feature>
<dbReference type="PRINTS" id="PR00344">
    <property type="entry name" value="BCTRLSENSOR"/>
</dbReference>
<dbReference type="InterPro" id="IPR036890">
    <property type="entry name" value="HATPase_C_sf"/>
</dbReference>
<dbReference type="InterPro" id="IPR004358">
    <property type="entry name" value="Sig_transdc_His_kin-like_C"/>
</dbReference>
<dbReference type="PROSITE" id="PS50885">
    <property type="entry name" value="HAMP"/>
    <property type="match status" value="1"/>
</dbReference>
<organism evidence="20 21">
    <name type="scientific">Cohnella faecalis</name>
    <dbReference type="NCBI Taxonomy" id="2315694"/>
    <lineage>
        <taxon>Bacteria</taxon>
        <taxon>Bacillati</taxon>
        <taxon>Bacillota</taxon>
        <taxon>Bacilli</taxon>
        <taxon>Bacillales</taxon>
        <taxon>Paenibacillaceae</taxon>
        <taxon>Cohnella</taxon>
    </lineage>
</organism>
<evidence type="ECO:0000256" key="14">
    <source>
        <dbReference type="ARBA" id="ARBA00023136"/>
    </source>
</evidence>
<evidence type="ECO:0000256" key="8">
    <source>
        <dbReference type="ARBA" id="ARBA00022741"/>
    </source>
</evidence>
<keyword evidence="4" id="KW-1003">Cell membrane</keyword>
<evidence type="ECO:0000256" key="16">
    <source>
        <dbReference type="ARBA" id="ARBA00040841"/>
    </source>
</evidence>
<keyword evidence="21" id="KW-1185">Reference proteome</keyword>
<evidence type="ECO:0000256" key="10">
    <source>
        <dbReference type="ARBA" id="ARBA00022840"/>
    </source>
</evidence>
<dbReference type="SUPFAM" id="SSF47384">
    <property type="entry name" value="Homodimeric domain of signal transducing histidine kinase"/>
    <property type="match status" value="1"/>
</dbReference>
<dbReference type="InterPro" id="IPR050398">
    <property type="entry name" value="HssS/ArlS-like"/>
</dbReference>
<evidence type="ECO:0000256" key="9">
    <source>
        <dbReference type="ARBA" id="ARBA00022777"/>
    </source>
</evidence>
<dbReference type="EC" id="2.7.13.3" evidence="3"/>
<evidence type="ECO:0000256" key="6">
    <source>
        <dbReference type="ARBA" id="ARBA00022679"/>
    </source>
</evidence>
<dbReference type="SUPFAM" id="SSF158472">
    <property type="entry name" value="HAMP domain-like"/>
    <property type="match status" value="1"/>
</dbReference>
<keyword evidence="5" id="KW-0597">Phosphoprotein</keyword>
<sequence>MRSLYMRVFLVTIYTIAVSSFIGFIIANAYYNLELKSYNDYRMFTAADNIRAYIGQYPETMGDFLEQTASLGYQIYVTDARGNDIFYGGEFRKSDLSSAIKESVLSGTEYHGIAKHPNKLFSTSYFDNRLSNTVGVLLEAGAERYALFLRHDTRLQFDELRTFFVLLFAFTVLISIPYFLLSTRYLVQSIVRLTEATKRISQGIFRLKLPTGRKDEIGQLASHFQMMALQLERSDQEKKDFVANVSHEIQSPLASIQGFADSIIRENPDNGQISHYAGIIGQETRRLAALGRQLLLLSTLDNATEAVDKRAFLLQPQLRQTLQLLEWKIAEKEIAVRLSVPARLEILGDKVLLMQVWSNLLSNAVQHIPEGRSIEIRAYREERFCTVAISDTGDGIAADKLPFIFERFYSGDSARQRDKGNTGLGLSIVQRIVRLHGEPSKQKAS</sequence>
<dbReference type="Gene3D" id="3.30.565.10">
    <property type="entry name" value="Histidine kinase-like ATPase, C-terminal domain"/>
    <property type="match status" value="1"/>
</dbReference>
<dbReference type="InterPro" id="IPR003594">
    <property type="entry name" value="HATPase_dom"/>
</dbReference>
<evidence type="ECO:0000259" key="18">
    <source>
        <dbReference type="PROSITE" id="PS50109"/>
    </source>
</evidence>
<keyword evidence="9 20" id="KW-0418">Kinase</keyword>
<dbReference type="Gene3D" id="1.10.287.130">
    <property type="match status" value="1"/>
</dbReference>
<keyword evidence="11 17" id="KW-1133">Transmembrane helix</keyword>
<keyword evidence="6" id="KW-0808">Transferase</keyword>
<dbReference type="PROSITE" id="PS50109">
    <property type="entry name" value="HIS_KIN"/>
    <property type="match status" value="1"/>
</dbReference>
<name>A0A398CHJ9_9BACL</name>
<evidence type="ECO:0000256" key="11">
    <source>
        <dbReference type="ARBA" id="ARBA00022989"/>
    </source>
</evidence>
<comment type="function">
    <text evidence="15">Member of the two-component regulatory system HssS/HssR involved in intracellular heme homeostasis and tempering of staphylococcal virulence. HssS functions as a heme sensor histidine kinase which is autophosphorylated at a histidine residue and transfers its phosphate group to an aspartate residue of HssR. HssR/HssS activates the expression of hrtAB, an efflux pump, in response to extracellular heme, hemin, hemoglobin or blood.</text>
</comment>
<keyword evidence="7 17" id="KW-0812">Transmembrane</keyword>
<keyword evidence="13" id="KW-0843">Virulence</keyword>
<evidence type="ECO:0000259" key="19">
    <source>
        <dbReference type="PROSITE" id="PS50885"/>
    </source>
</evidence>
<dbReference type="EMBL" id="QXJM01000039">
    <property type="protein sequence ID" value="RIE02243.1"/>
    <property type="molecule type" value="Genomic_DNA"/>
</dbReference>
<dbReference type="GO" id="GO:0005886">
    <property type="term" value="C:plasma membrane"/>
    <property type="evidence" value="ECO:0007669"/>
    <property type="project" value="UniProtKB-SubCell"/>
</dbReference>
<keyword evidence="10" id="KW-0067">ATP-binding</keyword>
<dbReference type="GO" id="GO:0000155">
    <property type="term" value="F:phosphorelay sensor kinase activity"/>
    <property type="evidence" value="ECO:0007669"/>
    <property type="project" value="InterPro"/>
</dbReference>
<evidence type="ECO:0000256" key="15">
    <source>
        <dbReference type="ARBA" id="ARBA00037219"/>
    </source>
</evidence>
<evidence type="ECO:0000256" key="3">
    <source>
        <dbReference type="ARBA" id="ARBA00012438"/>
    </source>
</evidence>
<evidence type="ECO:0000256" key="12">
    <source>
        <dbReference type="ARBA" id="ARBA00023012"/>
    </source>
</evidence>
<dbReference type="Pfam" id="PF00512">
    <property type="entry name" value="HisKA"/>
    <property type="match status" value="1"/>
</dbReference>
<dbReference type="CDD" id="cd06225">
    <property type="entry name" value="HAMP"/>
    <property type="match status" value="1"/>
</dbReference>
<dbReference type="Proteomes" id="UP000266340">
    <property type="component" value="Unassembled WGS sequence"/>
</dbReference>
<comment type="subcellular location">
    <subcellularLocation>
        <location evidence="2">Cell membrane</location>
        <topology evidence="2">Multi-pass membrane protein</topology>
    </subcellularLocation>
</comment>
<dbReference type="Pfam" id="PF00672">
    <property type="entry name" value="HAMP"/>
    <property type="match status" value="1"/>
</dbReference>
<dbReference type="InterPro" id="IPR003661">
    <property type="entry name" value="HisK_dim/P_dom"/>
</dbReference>
<feature type="transmembrane region" description="Helical" evidence="17">
    <location>
        <begin position="6"/>
        <end position="33"/>
    </location>
</feature>
<keyword evidence="14 17" id="KW-0472">Membrane</keyword>
<dbReference type="SMART" id="SM00388">
    <property type="entry name" value="HisKA"/>
    <property type="match status" value="1"/>
</dbReference>
<dbReference type="CDD" id="cd00082">
    <property type="entry name" value="HisKA"/>
    <property type="match status" value="1"/>
</dbReference>
<evidence type="ECO:0000256" key="4">
    <source>
        <dbReference type="ARBA" id="ARBA00022475"/>
    </source>
</evidence>
<accession>A0A398CHJ9</accession>
<proteinExistence type="predicted"/>
<dbReference type="AlphaFoldDB" id="A0A398CHJ9"/>
<evidence type="ECO:0000256" key="5">
    <source>
        <dbReference type="ARBA" id="ARBA00022553"/>
    </source>
</evidence>
<keyword evidence="12" id="KW-0902">Two-component regulatory system</keyword>
<dbReference type="SUPFAM" id="SSF55874">
    <property type="entry name" value="ATPase domain of HSP90 chaperone/DNA topoisomerase II/histidine kinase"/>
    <property type="match status" value="1"/>
</dbReference>
<evidence type="ECO:0000313" key="21">
    <source>
        <dbReference type="Proteomes" id="UP000266340"/>
    </source>
</evidence>
<dbReference type="PANTHER" id="PTHR45528">
    <property type="entry name" value="SENSOR HISTIDINE KINASE CPXA"/>
    <property type="match status" value="1"/>
</dbReference>
<evidence type="ECO:0000256" key="7">
    <source>
        <dbReference type="ARBA" id="ARBA00022692"/>
    </source>
</evidence>
<evidence type="ECO:0000313" key="20">
    <source>
        <dbReference type="EMBL" id="RIE02243.1"/>
    </source>
</evidence>
<comment type="catalytic activity">
    <reaction evidence="1">
        <text>ATP + protein L-histidine = ADP + protein N-phospho-L-histidine.</text>
        <dbReference type="EC" id="2.7.13.3"/>
    </reaction>
</comment>
<feature type="transmembrane region" description="Helical" evidence="17">
    <location>
        <begin position="160"/>
        <end position="181"/>
    </location>
</feature>
<gene>
    <name evidence="20" type="ORF">D3H35_16035</name>
</gene>
<keyword evidence="8" id="KW-0547">Nucleotide-binding</keyword>
<dbReference type="PANTHER" id="PTHR45528:SF11">
    <property type="entry name" value="HISTIDINE KINASE"/>
    <property type="match status" value="1"/>
</dbReference>
<dbReference type="Pfam" id="PF02518">
    <property type="entry name" value="HATPase_c"/>
    <property type="match status" value="1"/>
</dbReference>
<evidence type="ECO:0000256" key="2">
    <source>
        <dbReference type="ARBA" id="ARBA00004651"/>
    </source>
</evidence>